<name>A0ABP0E7G9_9ASCO</name>
<accession>A0ABP0E7G9</accession>
<protein>
    <submittedName>
        <fullName evidence="5">Cell division control protein 10</fullName>
    </submittedName>
</protein>
<feature type="domain" description="Septin-type G" evidence="4">
    <location>
        <begin position="13"/>
        <end position="291"/>
    </location>
</feature>
<dbReference type="PIRSF" id="PIRSF006698">
    <property type="entry name" value="Septin"/>
    <property type="match status" value="1"/>
</dbReference>
<keyword evidence="5" id="KW-0132">Cell division</keyword>
<proteinExistence type="predicted"/>
<dbReference type="EMBL" id="OZ004254">
    <property type="protein sequence ID" value="CAK7896716.1"/>
    <property type="molecule type" value="Genomic_DNA"/>
</dbReference>
<dbReference type="GO" id="GO:0051301">
    <property type="term" value="P:cell division"/>
    <property type="evidence" value="ECO:0007669"/>
    <property type="project" value="UniProtKB-KW"/>
</dbReference>
<gene>
    <name evidence="5" type="primary">CDC10</name>
    <name evidence="5" type="ORF">CAAN4_B06480</name>
</gene>
<dbReference type="SUPFAM" id="SSF52540">
    <property type="entry name" value="P-loop containing nucleoside triphosphate hydrolases"/>
    <property type="match status" value="1"/>
</dbReference>
<organism evidence="5 6">
    <name type="scientific">[Candida] anglica</name>
    <dbReference type="NCBI Taxonomy" id="148631"/>
    <lineage>
        <taxon>Eukaryota</taxon>
        <taxon>Fungi</taxon>
        <taxon>Dikarya</taxon>
        <taxon>Ascomycota</taxon>
        <taxon>Saccharomycotina</taxon>
        <taxon>Pichiomycetes</taxon>
        <taxon>Debaryomycetaceae</taxon>
        <taxon>Kurtzmaniella</taxon>
    </lineage>
</organism>
<dbReference type="PROSITE" id="PS51719">
    <property type="entry name" value="G_SEPTIN"/>
    <property type="match status" value="1"/>
</dbReference>
<evidence type="ECO:0000256" key="1">
    <source>
        <dbReference type="ARBA" id="ARBA00004266"/>
    </source>
</evidence>
<dbReference type="InterPro" id="IPR016491">
    <property type="entry name" value="Septin"/>
</dbReference>
<dbReference type="Gene3D" id="3.40.50.300">
    <property type="entry name" value="P-loop containing nucleotide triphosphate hydrolases"/>
    <property type="match status" value="1"/>
</dbReference>
<dbReference type="InterPro" id="IPR027417">
    <property type="entry name" value="P-loop_NTPase"/>
</dbReference>
<reference evidence="5 6" key="1">
    <citation type="submission" date="2024-01" db="EMBL/GenBank/DDBJ databases">
        <authorList>
            <consortium name="Genoscope - CEA"/>
            <person name="William W."/>
        </authorList>
    </citation>
    <scope>NUCLEOTIDE SEQUENCE [LARGE SCALE GENOMIC DNA]</scope>
    <source>
        <strain evidence="5 6">29B2s-10</strain>
    </source>
</reference>
<evidence type="ECO:0000256" key="3">
    <source>
        <dbReference type="ARBA" id="ARBA00023134"/>
    </source>
</evidence>
<dbReference type="Pfam" id="PF00735">
    <property type="entry name" value="Septin"/>
    <property type="match status" value="1"/>
</dbReference>
<keyword evidence="6" id="KW-1185">Reference proteome</keyword>
<evidence type="ECO:0000313" key="6">
    <source>
        <dbReference type="Proteomes" id="UP001497600"/>
    </source>
</evidence>
<dbReference type="InterPro" id="IPR030379">
    <property type="entry name" value="G_SEPTIN_dom"/>
</dbReference>
<keyword evidence="2" id="KW-0547">Nucleotide-binding</keyword>
<evidence type="ECO:0000259" key="4">
    <source>
        <dbReference type="PROSITE" id="PS51719"/>
    </source>
</evidence>
<keyword evidence="5" id="KW-0131">Cell cycle</keyword>
<evidence type="ECO:0000313" key="5">
    <source>
        <dbReference type="EMBL" id="CAK7896716.1"/>
    </source>
</evidence>
<evidence type="ECO:0000256" key="2">
    <source>
        <dbReference type="ARBA" id="ARBA00022741"/>
    </source>
</evidence>
<dbReference type="Proteomes" id="UP001497600">
    <property type="component" value="Chromosome B"/>
</dbReference>
<comment type="subcellular location">
    <subcellularLocation>
        <location evidence="1">Bud neck</location>
    </subcellularLocation>
</comment>
<sequence>MIDPRIVQRAPRKGNHLTLLLCGEPGTGKHTFLNTLAHASAISNVDGSSTGGAAEDGSDCLGGHFQDICVRDPNFPPVSINAIVCTVGQEIDNTGVAEKIVKYLENQFSKILEEEIRIKRNPKYVDTRVHVALYFIRATGKGLNELDIKCMQKIGTRCNLIPIISKADTLTRDELIENKNLIQRDLERANVRVFSFTSADEDEDEEDEQGQFLQGMIPFAVMTSEETKVGKNSDEILHYREFPWGEIIIEEVETNEFNVLKAVLLSTYVEELRDRTNHDIYEQYRTEKLQSKAVN</sequence>
<keyword evidence="3" id="KW-0342">GTP-binding</keyword>
<dbReference type="PANTHER" id="PTHR18884">
    <property type="entry name" value="SEPTIN"/>
    <property type="match status" value="1"/>
</dbReference>